<evidence type="ECO:0000256" key="3">
    <source>
        <dbReference type="ARBA" id="ARBA00023242"/>
    </source>
</evidence>
<sequence>DTTFQLKKSSHSKKLAKQLKKEYEQEKEVESKKVVVKTEKPSRPLTPEQDKHVVEDRIKKLREDLMTMNGDEAAALEDPDSEEEGTFKKMLKRGEIPDATTIHQIRKQRQMARDAGDFMPLDDTVKYENSKSRLVREDDNDKSDDDEDERIDFTTNTGALDRQKMRDNFLRAEHGSDEGSDQEREWEEQQIRMGVSAIQQVSSSNDLLNMEQDSQSMPDAMYNNGYHGIKPFPGDAVMAQVPRRLPLSATENITLDGLIKRLKERLSTMDEVHRVHRQEADKLEHDMEDSKDSIVTCEASVPRLEERFKFFQEMRGYVRDLVECLNEKVPVINVLETRMHNALRNRAAKFASRRQQDIQDQCHTYMTSKAPVVVDNEDQARQRRIAEREARRARRRRAREGKSISGHHEGLSSDDEENQSEITKFNQERDEIIQKVGDVFEDVVDDFSDTGCIRERFASWKAGYGDTYREAYIGLCLPKLVNPFVRLQLIAWNPLEENSKDIEEMPWFDSLLFFGFQEDEALDREDDDVKLLPAIVDKIILPKVACLVETAWDPLSTSQSCRLVNLVQKILRDYPTVNAKSKNVQALLRALVLRMKKALDDDVFMPLYQKTVLENRNSGSSVFFHRQSWTCIKLLGSILSWHGVVATKVLQGLALDGLLNRYIMLALQTAPFNQETLVKCQAIVSTLPKSWFEGLQDDKTIPQLENLCRFLVYAAQLLDKATETASDTQRRELRDQKKNINKLLVNIHALEHALKLS</sequence>
<dbReference type="AlphaFoldDB" id="A0A9D4I0E9"/>
<evidence type="ECO:0000313" key="6">
    <source>
        <dbReference type="EMBL" id="KAH3737726.1"/>
    </source>
</evidence>
<feature type="region of interest" description="Disordered" evidence="4">
    <location>
        <begin position="387"/>
        <end position="421"/>
    </location>
</feature>
<feature type="non-terminal residue" evidence="6">
    <location>
        <position position="757"/>
    </location>
</feature>
<protein>
    <recommendedName>
        <fullName evidence="5">GCF C-terminal domain-containing protein</fullName>
    </recommendedName>
</protein>
<reference evidence="6" key="1">
    <citation type="journal article" date="2019" name="bioRxiv">
        <title>The Genome of the Zebra Mussel, Dreissena polymorpha: A Resource for Invasive Species Research.</title>
        <authorList>
            <person name="McCartney M.A."/>
            <person name="Auch B."/>
            <person name="Kono T."/>
            <person name="Mallez S."/>
            <person name="Zhang Y."/>
            <person name="Obille A."/>
            <person name="Becker A."/>
            <person name="Abrahante J.E."/>
            <person name="Garbe J."/>
            <person name="Badalamenti J.P."/>
            <person name="Herman A."/>
            <person name="Mangelson H."/>
            <person name="Liachko I."/>
            <person name="Sullivan S."/>
            <person name="Sone E.D."/>
            <person name="Koren S."/>
            <person name="Silverstein K.A.T."/>
            <person name="Beckman K.B."/>
            <person name="Gohl D.M."/>
        </authorList>
    </citation>
    <scope>NUCLEOTIDE SEQUENCE</scope>
    <source>
        <strain evidence="6">Duluth1</strain>
        <tissue evidence="6">Whole animal</tissue>
    </source>
</reference>
<feature type="compositionally biased region" description="Basic and acidic residues" evidence="4">
    <location>
        <begin position="19"/>
        <end position="51"/>
    </location>
</feature>
<evidence type="ECO:0000256" key="1">
    <source>
        <dbReference type="ARBA" id="ARBA00004123"/>
    </source>
</evidence>
<organism evidence="6 7">
    <name type="scientific">Dreissena polymorpha</name>
    <name type="common">Zebra mussel</name>
    <name type="synonym">Mytilus polymorpha</name>
    <dbReference type="NCBI Taxonomy" id="45954"/>
    <lineage>
        <taxon>Eukaryota</taxon>
        <taxon>Metazoa</taxon>
        <taxon>Spiralia</taxon>
        <taxon>Lophotrochozoa</taxon>
        <taxon>Mollusca</taxon>
        <taxon>Bivalvia</taxon>
        <taxon>Autobranchia</taxon>
        <taxon>Heteroconchia</taxon>
        <taxon>Euheterodonta</taxon>
        <taxon>Imparidentia</taxon>
        <taxon>Neoheterodontei</taxon>
        <taxon>Myida</taxon>
        <taxon>Dreissenoidea</taxon>
        <taxon>Dreissenidae</taxon>
        <taxon>Dreissena</taxon>
    </lineage>
</organism>
<comment type="subcellular location">
    <subcellularLocation>
        <location evidence="1">Nucleus</location>
    </subcellularLocation>
</comment>
<feature type="domain" description="GCF C-terminal" evidence="5">
    <location>
        <begin position="452"/>
        <end position="662"/>
    </location>
</feature>
<reference evidence="6" key="2">
    <citation type="submission" date="2020-11" db="EMBL/GenBank/DDBJ databases">
        <authorList>
            <person name="McCartney M.A."/>
            <person name="Auch B."/>
            <person name="Kono T."/>
            <person name="Mallez S."/>
            <person name="Becker A."/>
            <person name="Gohl D.M."/>
            <person name="Silverstein K.A.T."/>
            <person name="Koren S."/>
            <person name="Bechman K.B."/>
            <person name="Herman A."/>
            <person name="Abrahante J.E."/>
            <person name="Garbe J."/>
        </authorList>
    </citation>
    <scope>NUCLEOTIDE SEQUENCE</scope>
    <source>
        <strain evidence="6">Duluth1</strain>
        <tissue evidence="6">Whole animal</tissue>
    </source>
</reference>
<dbReference type="InterPro" id="IPR028211">
    <property type="entry name" value="Ntr2"/>
</dbReference>
<dbReference type="EMBL" id="JAIWYP010000011">
    <property type="protein sequence ID" value="KAH3737726.1"/>
    <property type="molecule type" value="Genomic_DNA"/>
</dbReference>
<dbReference type="Pfam" id="PF07842">
    <property type="entry name" value="GCFC"/>
    <property type="match status" value="1"/>
</dbReference>
<evidence type="ECO:0000259" key="5">
    <source>
        <dbReference type="Pfam" id="PF07842"/>
    </source>
</evidence>
<feature type="compositionally biased region" description="Acidic residues" evidence="4">
    <location>
        <begin position="140"/>
        <end position="150"/>
    </location>
</feature>
<accession>A0A9D4I0E9</accession>
<name>A0A9D4I0E9_DREPO</name>
<evidence type="ECO:0000313" key="7">
    <source>
        <dbReference type="Proteomes" id="UP000828390"/>
    </source>
</evidence>
<dbReference type="GO" id="GO:0071008">
    <property type="term" value="C:U2-type post-mRNA release spliceosomal complex"/>
    <property type="evidence" value="ECO:0007669"/>
    <property type="project" value="InterPro"/>
</dbReference>
<keyword evidence="7" id="KW-1185">Reference proteome</keyword>
<comment type="similarity">
    <text evidence="2">Belongs to the GCF family.</text>
</comment>
<proteinExistence type="inferred from homology"/>
<feature type="region of interest" description="Disordered" evidence="4">
    <location>
        <begin position="129"/>
        <end position="152"/>
    </location>
</feature>
<gene>
    <name evidence="6" type="ORF">DPMN_044319</name>
</gene>
<dbReference type="InterPro" id="IPR012890">
    <property type="entry name" value="GCFC2-like"/>
</dbReference>
<dbReference type="PANTHER" id="PTHR12214:SF0">
    <property type="entry name" value="LD29489P"/>
    <property type="match status" value="1"/>
</dbReference>
<feature type="compositionally biased region" description="Basic and acidic residues" evidence="4">
    <location>
        <begin position="129"/>
        <end position="139"/>
    </location>
</feature>
<dbReference type="GO" id="GO:0003677">
    <property type="term" value="F:DNA binding"/>
    <property type="evidence" value="ECO:0007669"/>
    <property type="project" value="InterPro"/>
</dbReference>
<feature type="compositionally biased region" description="Basic residues" evidence="4">
    <location>
        <begin position="8"/>
        <end position="18"/>
    </location>
</feature>
<keyword evidence="3" id="KW-0539">Nucleus</keyword>
<feature type="compositionally biased region" description="Basic and acidic residues" evidence="4">
    <location>
        <begin position="400"/>
        <end position="411"/>
    </location>
</feature>
<evidence type="ECO:0000256" key="4">
    <source>
        <dbReference type="SAM" id="MobiDB-lite"/>
    </source>
</evidence>
<dbReference type="Pfam" id="PF15458">
    <property type="entry name" value="NTR2"/>
    <property type="match status" value="1"/>
</dbReference>
<evidence type="ECO:0000256" key="2">
    <source>
        <dbReference type="ARBA" id="ARBA00010801"/>
    </source>
</evidence>
<feature type="region of interest" description="Disordered" evidence="4">
    <location>
        <begin position="1"/>
        <end position="51"/>
    </location>
</feature>
<dbReference type="PANTHER" id="PTHR12214">
    <property type="entry name" value="GC-RICH SEQUENCE DNA-BINDING FACTOR"/>
    <property type="match status" value="1"/>
</dbReference>
<dbReference type="Proteomes" id="UP000828390">
    <property type="component" value="Unassembled WGS sequence"/>
</dbReference>
<comment type="caution">
    <text evidence="6">The sequence shown here is derived from an EMBL/GenBank/DDBJ whole genome shotgun (WGS) entry which is preliminary data.</text>
</comment>
<dbReference type="GO" id="GO:0000390">
    <property type="term" value="P:spliceosomal complex disassembly"/>
    <property type="evidence" value="ECO:0007669"/>
    <property type="project" value="InterPro"/>
</dbReference>
<dbReference type="InterPro" id="IPR022783">
    <property type="entry name" value="GCFC_dom"/>
</dbReference>